<gene>
    <name evidence="1" type="ORF">G3M48_001615</name>
</gene>
<organism evidence="1 2">
    <name type="scientific">Beauveria asiatica</name>
    <dbReference type="NCBI Taxonomy" id="1069075"/>
    <lineage>
        <taxon>Eukaryota</taxon>
        <taxon>Fungi</taxon>
        <taxon>Dikarya</taxon>
        <taxon>Ascomycota</taxon>
        <taxon>Pezizomycotina</taxon>
        <taxon>Sordariomycetes</taxon>
        <taxon>Hypocreomycetidae</taxon>
        <taxon>Hypocreales</taxon>
        <taxon>Cordycipitaceae</taxon>
        <taxon>Beauveria</taxon>
    </lineage>
</organism>
<sequence>MDRPQPASSNLMGMFPLRARVDASRHMFSTKQFLVLKMSCAETHNRLVAAILTHYRTLMMLATVQAEDDQESATPEATAVAGIAMKMEFDGL</sequence>
<accession>A0AAW0RFQ4</accession>
<evidence type="ECO:0000313" key="2">
    <source>
        <dbReference type="Proteomes" id="UP001397290"/>
    </source>
</evidence>
<reference evidence="1 2" key="1">
    <citation type="submission" date="2020-02" db="EMBL/GenBank/DDBJ databases">
        <title>Comparative genomics of the hypocrealean fungal genus Beauvera.</title>
        <authorList>
            <person name="Showalter D.N."/>
            <person name="Bushley K.E."/>
            <person name="Rehner S.A."/>
        </authorList>
    </citation>
    <scope>NUCLEOTIDE SEQUENCE [LARGE SCALE GENOMIC DNA]</scope>
    <source>
        <strain evidence="1 2">ARSEF4384</strain>
    </source>
</reference>
<comment type="caution">
    <text evidence="1">The sequence shown here is derived from an EMBL/GenBank/DDBJ whole genome shotgun (WGS) entry which is preliminary data.</text>
</comment>
<feature type="non-terminal residue" evidence="1">
    <location>
        <position position="92"/>
    </location>
</feature>
<name>A0AAW0RFQ4_9HYPO</name>
<keyword evidence="2" id="KW-1185">Reference proteome</keyword>
<dbReference type="AlphaFoldDB" id="A0AAW0RFQ4"/>
<dbReference type="EMBL" id="JAAHCF010001475">
    <property type="protein sequence ID" value="KAK8140854.1"/>
    <property type="molecule type" value="Genomic_DNA"/>
</dbReference>
<evidence type="ECO:0000313" key="1">
    <source>
        <dbReference type="EMBL" id="KAK8140854.1"/>
    </source>
</evidence>
<protein>
    <submittedName>
        <fullName evidence="1">Uncharacterized protein</fullName>
    </submittedName>
</protein>
<dbReference type="Proteomes" id="UP001397290">
    <property type="component" value="Unassembled WGS sequence"/>
</dbReference>
<proteinExistence type="predicted"/>